<dbReference type="AlphaFoldDB" id="A0A521C3W1"/>
<dbReference type="Proteomes" id="UP000317593">
    <property type="component" value="Unassembled WGS sequence"/>
</dbReference>
<proteinExistence type="predicted"/>
<name>A0A521C3W1_9BACT</name>
<reference evidence="1 2" key="1">
    <citation type="submission" date="2017-05" db="EMBL/GenBank/DDBJ databases">
        <authorList>
            <person name="Varghese N."/>
            <person name="Submissions S."/>
        </authorList>
    </citation>
    <scope>NUCLEOTIDE SEQUENCE [LARGE SCALE GENOMIC DNA]</scope>
    <source>
        <strain evidence="1 2">DSM 21194</strain>
    </source>
</reference>
<accession>A0A521C3W1</accession>
<organism evidence="1 2">
    <name type="scientific">Fodinibius sediminis</name>
    <dbReference type="NCBI Taxonomy" id="1214077"/>
    <lineage>
        <taxon>Bacteria</taxon>
        <taxon>Pseudomonadati</taxon>
        <taxon>Balneolota</taxon>
        <taxon>Balneolia</taxon>
        <taxon>Balneolales</taxon>
        <taxon>Balneolaceae</taxon>
        <taxon>Fodinibius</taxon>
    </lineage>
</organism>
<sequence length="48" mass="5389">MISKLLGTAKRFFSYLQINGMLADAGTRQQGLLLLFLDVNAIQNYIID</sequence>
<keyword evidence="2" id="KW-1185">Reference proteome</keyword>
<protein>
    <submittedName>
        <fullName evidence="1">Uncharacterized protein</fullName>
    </submittedName>
</protein>
<evidence type="ECO:0000313" key="2">
    <source>
        <dbReference type="Proteomes" id="UP000317593"/>
    </source>
</evidence>
<gene>
    <name evidence="1" type="ORF">SAMN06265218_1055</name>
</gene>
<dbReference type="EMBL" id="FXTH01000005">
    <property type="protein sequence ID" value="SMO54176.1"/>
    <property type="molecule type" value="Genomic_DNA"/>
</dbReference>
<evidence type="ECO:0000313" key="1">
    <source>
        <dbReference type="EMBL" id="SMO54176.1"/>
    </source>
</evidence>